<reference evidence="1" key="1">
    <citation type="submission" date="2018-02" db="EMBL/GenBank/DDBJ databases">
        <title>Rhizophora mucronata_Transcriptome.</title>
        <authorList>
            <person name="Meera S.P."/>
            <person name="Sreeshan A."/>
            <person name="Augustine A."/>
        </authorList>
    </citation>
    <scope>NUCLEOTIDE SEQUENCE</scope>
    <source>
        <tissue evidence="1">Leaf</tissue>
    </source>
</reference>
<proteinExistence type="predicted"/>
<sequence length="44" mass="4991">MIIFLCEKYEKKISPSGVESNGDFFLELCKKGIFFVLGIGQYVV</sequence>
<evidence type="ECO:0000313" key="1">
    <source>
        <dbReference type="EMBL" id="MBW89875.1"/>
    </source>
</evidence>
<organism evidence="1">
    <name type="scientific">Rhizophora mucronata</name>
    <name type="common">Asiatic mangrove</name>
    <dbReference type="NCBI Taxonomy" id="61149"/>
    <lineage>
        <taxon>Eukaryota</taxon>
        <taxon>Viridiplantae</taxon>
        <taxon>Streptophyta</taxon>
        <taxon>Embryophyta</taxon>
        <taxon>Tracheophyta</taxon>
        <taxon>Spermatophyta</taxon>
        <taxon>Magnoliopsida</taxon>
        <taxon>eudicotyledons</taxon>
        <taxon>Gunneridae</taxon>
        <taxon>Pentapetalae</taxon>
        <taxon>rosids</taxon>
        <taxon>fabids</taxon>
        <taxon>Malpighiales</taxon>
        <taxon>Rhizophoraceae</taxon>
        <taxon>Rhizophora</taxon>
    </lineage>
</organism>
<dbReference type="EMBL" id="GGEC01009392">
    <property type="protein sequence ID" value="MBW89875.1"/>
    <property type="molecule type" value="Transcribed_RNA"/>
</dbReference>
<name>A0A2P2J8R2_RHIMU</name>
<accession>A0A2P2J8R2</accession>
<protein>
    <submittedName>
        <fullName evidence="1">Uncharacterized protein</fullName>
    </submittedName>
</protein>
<dbReference type="AlphaFoldDB" id="A0A2P2J8R2"/>